<keyword evidence="4" id="KW-1185">Reference proteome</keyword>
<dbReference type="Pfam" id="PF11949">
    <property type="entry name" value="DUF3466"/>
    <property type="match status" value="1"/>
</dbReference>
<feature type="region of interest" description="Disordered" evidence="1">
    <location>
        <begin position="71"/>
        <end position="93"/>
    </location>
</feature>
<evidence type="ECO:0000313" key="4">
    <source>
        <dbReference type="Proteomes" id="UP000619743"/>
    </source>
</evidence>
<accession>A0A8J2XP17</accession>
<evidence type="ECO:0000313" key="3">
    <source>
        <dbReference type="EMBL" id="GGA77603.1"/>
    </source>
</evidence>
<feature type="chain" id="PRO_5035160801" description="DUF3466 family protein" evidence="2">
    <location>
        <begin position="26"/>
        <end position="589"/>
    </location>
</feature>
<sequence>MKQLHRCVSPICAAVLSALALNSHAALYEVIELTVSEEGEVHTYALDGTSPRSDTGVVVGAGSPIPVFNDNDLDPEDDENYPVSPAPDNSNLGEFDLNGDGDEEDIVDEIEDADLRFMSAYQSKYKALINDSLNEWDRINVWDTINPEDGEYRETTDDYFFGVNDKRVATGYGSSPYYVYKWEDEDTHDETYAILRDFASRAFVYKAGDDPDGERVALYPEEMEFGGVSGAYDISDSNLVAGYASVSLATGAREAHDSCLYDRNLPEVVCDYEANSGQIGLSVYNIEAFIWQLNSDQEVVFTRALGSPIELPAGVDARLVSQAFAANDNGYVVGSADNYVTPDAPSLQLLREYAAIYTEYSPNDVGILDITDRDVYQANSDSPVVSRATGLNNNDIAIGFATRLVNGFWRTKAWYYDINADLPQMVEVPSFFDSSSMTAKSINDHDMIVGEFEWEPRPGNVTRRRHGYLYDIRSETFIDLNDAVGCISDLDIVEANVIRNDGVILATATTQMPLLTVDGDPVFDSNGDPITTTVARAVALKPIDGGDYDNCTDKDEAFPKNEREGAGFGWWLAALPIAVWFRRRYSISR</sequence>
<evidence type="ECO:0008006" key="5">
    <source>
        <dbReference type="Google" id="ProtNLM"/>
    </source>
</evidence>
<dbReference type="RefSeq" id="WP_087505570.1">
    <property type="nucleotide sequence ID" value="NZ_BMDX01000008.1"/>
</dbReference>
<name>A0A8J2XP17_9GAMM</name>
<evidence type="ECO:0000256" key="1">
    <source>
        <dbReference type="SAM" id="MobiDB-lite"/>
    </source>
</evidence>
<comment type="caution">
    <text evidence="3">The sequence shown here is derived from an EMBL/GenBank/DDBJ whole genome shotgun (WGS) entry which is preliminary data.</text>
</comment>
<dbReference type="OrthoDB" id="6219137at2"/>
<dbReference type="EMBL" id="BMDX01000008">
    <property type="protein sequence ID" value="GGA77603.1"/>
    <property type="molecule type" value="Genomic_DNA"/>
</dbReference>
<evidence type="ECO:0000256" key="2">
    <source>
        <dbReference type="SAM" id="SignalP"/>
    </source>
</evidence>
<reference evidence="4" key="1">
    <citation type="journal article" date="2019" name="Int. J. Syst. Evol. Microbiol.">
        <title>The Global Catalogue of Microorganisms (GCM) 10K type strain sequencing project: providing services to taxonomists for standard genome sequencing and annotation.</title>
        <authorList>
            <consortium name="The Broad Institute Genomics Platform"/>
            <consortium name="The Broad Institute Genome Sequencing Center for Infectious Disease"/>
            <person name="Wu L."/>
            <person name="Ma J."/>
        </authorList>
    </citation>
    <scope>NUCLEOTIDE SEQUENCE [LARGE SCALE GENOMIC DNA]</scope>
    <source>
        <strain evidence="4">CGMCC 1.10130</strain>
    </source>
</reference>
<gene>
    <name evidence="3" type="ORF">GCM10011369_19380</name>
</gene>
<dbReference type="Proteomes" id="UP000619743">
    <property type="component" value="Unassembled WGS sequence"/>
</dbReference>
<proteinExistence type="predicted"/>
<feature type="signal peptide" evidence="2">
    <location>
        <begin position="1"/>
        <end position="25"/>
    </location>
</feature>
<organism evidence="3 4">
    <name type="scientific">Neiella marina</name>
    <dbReference type="NCBI Taxonomy" id="508461"/>
    <lineage>
        <taxon>Bacteria</taxon>
        <taxon>Pseudomonadati</taxon>
        <taxon>Pseudomonadota</taxon>
        <taxon>Gammaproteobacteria</taxon>
        <taxon>Alteromonadales</taxon>
        <taxon>Echinimonadaceae</taxon>
        <taxon>Neiella</taxon>
    </lineage>
</organism>
<keyword evidence="2" id="KW-0732">Signal</keyword>
<feature type="compositionally biased region" description="Acidic residues" evidence="1">
    <location>
        <begin position="71"/>
        <end position="80"/>
    </location>
</feature>
<dbReference type="InterPro" id="IPR022562">
    <property type="entry name" value="DUF3466"/>
</dbReference>
<dbReference type="AlphaFoldDB" id="A0A8J2XP17"/>
<protein>
    <recommendedName>
        <fullName evidence="5">DUF3466 family protein</fullName>
    </recommendedName>
</protein>